<feature type="region of interest" description="Disordered" evidence="2">
    <location>
        <begin position="479"/>
        <end position="518"/>
    </location>
</feature>
<sequence>MGEQFNTPRRAGSELLAAITALRDVDRTSLSNEQALELLCDIETAARIVAAISVASVIDVSDRGIPDEAGAGTVKKLLMQTLRLSHAEAGARVAAAKSLGSWHALDGSPREPELPHTAIALADGAISADHARRIAQEMKRIPALTPIAERQAAEEILSDFARTSIPDDIPKVGAEIRAHLDPDGTLTDDHDRQRMRGITIGRQRADGMSPITGEITPTLRALLDPLVAKHARPGMNNPDDPGAPGIVNGNTVIGDTTTNRDALAAAARRDRRSAAQRTHDALLAILHPDNTGQHWGTHRGVPVSTILTMNVADVEKAAGVATTATGGTVPMSEALELAQTSRPFLAVFDHAGAPLHFGLTKRFATREQRMALIATLRGCSRPGCDAPASLCATHHVRDYAKDGPTDITNETLACDACHALIHDGPGGWKTVAMDQHSQYPGRTAWIAPAHIDPTATPKINHRHHAAELLTHALNRIHDRRERERQRHQKRIHRHHPPRITVGSEDNPARIGDISLDTC</sequence>
<dbReference type="RefSeq" id="WP_345495691.1">
    <property type="nucleotide sequence ID" value="NZ_BAABJM010000002.1"/>
</dbReference>
<evidence type="ECO:0000259" key="4">
    <source>
        <dbReference type="Pfam" id="PF02720"/>
    </source>
</evidence>
<dbReference type="EMBL" id="BAABJM010000002">
    <property type="protein sequence ID" value="GAA5053489.1"/>
    <property type="molecule type" value="Genomic_DNA"/>
</dbReference>
<keyword evidence="5" id="KW-0378">Hydrolase</keyword>
<evidence type="ECO:0000259" key="3">
    <source>
        <dbReference type="Pfam" id="PF01844"/>
    </source>
</evidence>
<dbReference type="InterPro" id="IPR002711">
    <property type="entry name" value="HNH"/>
</dbReference>
<feature type="domain" description="DUF222" evidence="4">
    <location>
        <begin position="38"/>
        <end position="373"/>
    </location>
</feature>
<dbReference type="Proteomes" id="UP001500603">
    <property type="component" value="Unassembled WGS sequence"/>
</dbReference>
<comment type="caution">
    <text evidence="5">The sequence shown here is derived from an EMBL/GenBank/DDBJ whole genome shotgun (WGS) entry which is preliminary data.</text>
</comment>
<accession>A0ABP9K8D9</accession>
<keyword evidence="5" id="KW-0540">Nuclease</keyword>
<dbReference type="Pfam" id="PF01844">
    <property type="entry name" value="HNH"/>
    <property type="match status" value="1"/>
</dbReference>
<name>A0ABP9K8D9_9NOCA</name>
<comment type="similarity">
    <text evidence="1">Belongs to the Rv1128c/1148c/1588c/1702c/1945/3466 family.</text>
</comment>
<dbReference type="InterPro" id="IPR003870">
    <property type="entry name" value="DUF222"/>
</dbReference>
<proteinExistence type="inferred from homology"/>
<evidence type="ECO:0000256" key="2">
    <source>
        <dbReference type="SAM" id="MobiDB-lite"/>
    </source>
</evidence>
<keyword evidence="5" id="KW-0255">Endonuclease</keyword>
<evidence type="ECO:0000256" key="1">
    <source>
        <dbReference type="ARBA" id="ARBA00023450"/>
    </source>
</evidence>
<feature type="domain" description="HNH" evidence="3">
    <location>
        <begin position="379"/>
        <end position="423"/>
    </location>
</feature>
<feature type="compositionally biased region" description="Basic residues" evidence="2">
    <location>
        <begin position="485"/>
        <end position="497"/>
    </location>
</feature>
<reference evidence="6" key="1">
    <citation type="journal article" date="2019" name="Int. J. Syst. Evol. Microbiol.">
        <title>The Global Catalogue of Microorganisms (GCM) 10K type strain sequencing project: providing services to taxonomists for standard genome sequencing and annotation.</title>
        <authorList>
            <consortium name="The Broad Institute Genomics Platform"/>
            <consortium name="The Broad Institute Genome Sequencing Center for Infectious Disease"/>
            <person name="Wu L."/>
            <person name="Ma J."/>
        </authorList>
    </citation>
    <scope>NUCLEOTIDE SEQUENCE [LARGE SCALE GENOMIC DNA]</scope>
    <source>
        <strain evidence="6">JCM 18298</strain>
    </source>
</reference>
<dbReference type="InterPro" id="IPR003615">
    <property type="entry name" value="HNH_nuc"/>
</dbReference>
<dbReference type="CDD" id="cd00085">
    <property type="entry name" value="HNHc"/>
    <property type="match status" value="1"/>
</dbReference>
<dbReference type="Pfam" id="PF02720">
    <property type="entry name" value="DUF222"/>
    <property type="match status" value="1"/>
</dbReference>
<evidence type="ECO:0000313" key="5">
    <source>
        <dbReference type="EMBL" id="GAA5053489.1"/>
    </source>
</evidence>
<dbReference type="GO" id="GO:0004519">
    <property type="term" value="F:endonuclease activity"/>
    <property type="evidence" value="ECO:0007669"/>
    <property type="project" value="UniProtKB-KW"/>
</dbReference>
<protein>
    <submittedName>
        <fullName evidence="5">HNH endonuclease signature motif containing protein</fullName>
    </submittedName>
</protein>
<gene>
    <name evidence="5" type="ORF">GCM10023318_27400</name>
</gene>
<keyword evidence="6" id="KW-1185">Reference proteome</keyword>
<evidence type="ECO:0000313" key="6">
    <source>
        <dbReference type="Proteomes" id="UP001500603"/>
    </source>
</evidence>
<organism evidence="5 6">
    <name type="scientific">Nocardia callitridis</name>
    <dbReference type="NCBI Taxonomy" id="648753"/>
    <lineage>
        <taxon>Bacteria</taxon>
        <taxon>Bacillati</taxon>
        <taxon>Actinomycetota</taxon>
        <taxon>Actinomycetes</taxon>
        <taxon>Mycobacteriales</taxon>
        <taxon>Nocardiaceae</taxon>
        <taxon>Nocardia</taxon>
    </lineage>
</organism>